<dbReference type="Proteomes" id="UP000027153">
    <property type="component" value="Unassembled WGS sequence"/>
</dbReference>
<dbReference type="InterPro" id="IPR000182">
    <property type="entry name" value="GNAT_dom"/>
</dbReference>
<dbReference type="GO" id="GO:0016747">
    <property type="term" value="F:acyltransferase activity, transferring groups other than amino-acyl groups"/>
    <property type="evidence" value="ECO:0007669"/>
    <property type="project" value="InterPro"/>
</dbReference>
<name>A0A062V0C5_9EURY</name>
<dbReference type="InterPro" id="IPR017255">
    <property type="entry name" value="AcTrfase_GNAT_prd"/>
</dbReference>
<keyword evidence="2" id="KW-0808">Transferase</keyword>
<evidence type="ECO:0000313" key="3">
    <source>
        <dbReference type="Proteomes" id="UP000027153"/>
    </source>
</evidence>
<dbReference type="PANTHER" id="PTHR43072">
    <property type="entry name" value="N-ACETYLTRANSFERASE"/>
    <property type="match status" value="1"/>
</dbReference>
<comment type="caution">
    <text evidence="2">The sequence shown here is derived from an EMBL/GenBank/DDBJ whole genome shotgun (WGS) entry which is preliminary data.</text>
</comment>
<dbReference type="PROSITE" id="PS51186">
    <property type="entry name" value="GNAT"/>
    <property type="match status" value="1"/>
</dbReference>
<evidence type="ECO:0000313" key="2">
    <source>
        <dbReference type="EMBL" id="KCZ72596.1"/>
    </source>
</evidence>
<dbReference type="EMBL" id="JMIY01000002">
    <property type="protein sequence ID" value="KCZ72596.1"/>
    <property type="molecule type" value="Genomic_DNA"/>
</dbReference>
<evidence type="ECO:0000259" key="1">
    <source>
        <dbReference type="PROSITE" id="PS51186"/>
    </source>
</evidence>
<dbReference type="CDD" id="cd04301">
    <property type="entry name" value="NAT_SF"/>
    <property type="match status" value="1"/>
</dbReference>
<dbReference type="Pfam" id="PF00583">
    <property type="entry name" value="Acetyltransf_1"/>
    <property type="match status" value="1"/>
</dbReference>
<dbReference type="InterPro" id="IPR016181">
    <property type="entry name" value="Acyl_CoA_acyltransferase"/>
</dbReference>
<proteinExistence type="predicted"/>
<sequence>MRIRKATQDDFLKVHQLTAVCLPMENYPEHVYKIILRYFGDYCFIAEEKGKIVGFVMGIVPPGFLGTYFLWQIGVDPSYQGQGIGEKLIKEVEEELRELGFIRIEVTIDPVNIPSQKLFEKMGYQNISERIGKTIEVQGNIAVQDYYKPGRHFMVYEKRIEL</sequence>
<dbReference type="AlphaFoldDB" id="A0A062V0C5"/>
<dbReference type="Gene3D" id="3.40.630.30">
    <property type="match status" value="1"/>
</dbReference>
<accession>A0A062V0C5</accession>
<feature type="domain" description="N-acetyltransferase" evidence="1">
    <location>
        <begin position="1"/>
        <end position="161"/>
    </location>
</feature>
<protein>
    <submittedName>
        <fullName evidence="2">Putative acetyltransferase</fullName>
    </submittedName>
</protein>
<keyword evidence="3" id="KW-1185">Reference proteome</keyword>
<dbReference type="OrthoDB" id="43754at2157"/>
<gene>
    <name evidence="2" type="ORF">ANME2D_01025</name>
</gene>
<reference evidence="2 3" key="1">
    <citation type="journal article" date="2013" name="Nature">
        <title>Anaerobic oxidation of methane coupled to nitrate reduction in a novel archaeal lineage.</title>
        <authorList>
            <person name="Haroon M.F."/>
            <person name="Hu S."/>
            <person name="Shi Y."/>
            <person name="Imelfort M."/>
            <person name="Keller J."/>
            <person name="Hugenholtz P."/>
            <person name="Yuan Z."/>
            <person name="Tyson G.W."/>
        </authorList>
    </citation>
    <scope>NUCLEOTIDE SEQUENCE [LARGE SCALE GENOMIC DNA]</scope>
    <source>
        <strain evidence="2 3">ANME-2d</strain>
    </source>
</reference>
<dbReference type="SUPFAM" id="SSF55729">
    <property type="entry name" value="Acyl-CoA N-acyltransferases (Nat)"/>
    <property type="match status" value="1"/>
</dbReference>
<dbReference type="RefSeq" id="WP_052368574.1">
    <property type="nucleotide sequence ID" value="NZ_JMIY01000002.1"/>
</dbReference>
<dbReference type="PIRSF" id="PIRSF037663">
    <property type="entry name" value="Acetyltransf_GNAT_prd"/>
    <property type="match status" value="1"/>
</dbReference>
<organism evidence="2 3">
    <name type="scientific">Candidatus Methanoperedens nitratireducens</name>
    <dbReference type="NCBI Taxonomy" id="1392998"/>
    <lineage>
        <taxon>Archaea</taxon>
        <taxon>Methanobacteriati</taxon>
        <taxon>Methanobacteriota</taxon>
        <taxon>Stenosarchaea group</taxon>
        <taxon>Methanomicrobia</taxon>
        <taxon>Methanosarcinales</taxon>
        <taxon>ANME-2 cluster</taxon>
        <taxon>Candidatus Methanoperedentaceae</taxon>
        <taxon>Candidatus Methanoperedens</taxon>
    </lineage>
</organism>